<evidence type="ECO:0000313" key="12">
    <source>
        <dbReference type="Proteomes" id="UP000481852"/>
    </source>
</evidence>
<keyword evidence="4 9" id="KW-0812">Transmembrane</keyword>
<dbReference type="SUPFAM" id="SSF158791">
    <property type="entry name" value="MgtE N-terminal domain-like"/>
    <property type="match status" value="1"/>
</dbReference>
<evidence type="ECO:0000256" key="9">
    <source>
        <dbReference type="RuleBase" id="RU362011"/>
    </source>
</evidence>
<feature type="transmembrane region" description="Helical" evidence="9">
    <location>
        <begin position="284"/>
        <end position="302"/>
    </location>
</feature>
<evidence type="ECO:0000256" key="8">
    <source>
        <dbReference type="PROSITE-ProRule" id="PRU00703"/>
    </source>
</evidence>
<dbReference type="NCBIfam" id="TIGR00400">
    <property type="entry name" value="mgtE"/>
    <property type="match status" value="1"/>
</dbReference>
<dbReference type="SMART" id="SM00924">
    <property type="entry name" value="MgtE_N"/>
    <property type="match status" value="1"/>
</dbReference>
<accession>A0A6L5X4Y1</accession>
<dbReference type="Pfam" id="PF01769">
    <property type="entry name" value="MgtE"/>
    <property type="match status" value="1"/>
</dbReference>
<comment type="caution">
    <text evidence="11">The sequence shown here is derived from an EMBL/GenBank/DDBJ whole genome shotgun (WGS) entry which is preliminary data.</text>
</comment>
<evidence type="ECO:0000256" key="2">
    <source>
        <dbReference type="ARBA" id="ARBA00009749"/>
    </source>
</evidence>
<keyword evidence="9" id="KW-1003">Cell membrane</keyword>
<name>A0A6L5X4Y1_9FIRM</name>
<protein>
    <recommendedName>
        <fullName evidence="9">Magnesium transporter MgtE</fullName>
    </recommendedName>
</protein>
<dbReference type="Pfam" id="PF00571">
    <property type="entry name" value="CBS"/>
    <property type="match status" value="2"/>
</dbReference>
<dbReference type="InterPro" id="IPR000644">
    <property type="entry name" value="CBS_dom"/>
</dbReference>
<dbReference type="InterPro" id="IPR036739">
    <property type="entry name" value="SLC41_membr_dom_sf"/>
</dbReference>
<dbReference type="GO" id="GO:0015095">
    <property type="term" value="F:magnesium ion transmembrane transporter activity"/>
    <property type="evidence" value="ECO:0007669"/>
    <property type="project" value="UniProtKB-UniRule"/>
</dbReference>
<dbReference type="GO" id="GO:0046872">
    <property type="term" value="F:metal ion binding"/>
    <property type="evidence" value="ECO:0007669"/>
    <property type="project" value="UniProtKB-KW"/>
</dbReference>
<evidence type="ECO:0000256" key="4">
    <source>
        <dbReference type="ARBA" id="ARBA00022692"/>
    </source>
</evidence>
<dbReference type="GO" id="GO:0005886">
    <property type="term" value="C:plasma membrane"/>
    <property type="evidence" value="ECO:0007669"/>
    <property type="project" value="UniProtKB-SubCell"/>
</dbReference>
<proteinExistence type="inferred from homology"/>
<dbReference type="RefSeq" id="WP_154524382.1">
    <property type="nucleotide sequence ID" value="NZ_VULZ01000004.1"/>
</dbReference>
<feature type="transmembrane region" description="Helical" evidence="9">
    <location>
        <begin position="358"/>
        <end position="378"/>
    </location>
</feature>
<evidence type="ECO:0000313" key="11">
    <source>
        <dbReference type="EMBL" id="MSS14517.1"/>
    </source>
</evidence>
<organism evidence="11 12">
    <name type="scientific">Porcincola intestinalis</name>
    <dbReference type="NCBI Taxonomy" id="2606632"/>
    <lineage>
        <taxon>Bacteria</taxon>
        <taxon>Bacillati</taxon>
        <taxon>Bacillota</taxon>
        <taxon>Clostridia</taxon>
        <taxon>Lachnospirales</taxon>
        <taxon>Lachnospiraceae</taxon>
        <taxon>Porcincola</taxon>
    </lineage>
</organism>
<dbReference type="InterPro" id="IPR006668">
    <property type="entry name" value="Mg_transptr_MgtE_intracell_dom"/>
</dbReference>
<feature type="transmembrane region" description="Helical" evidence="9">
    <location>
        <begin position="385"/>
        <end position="411"/>
    </location>
</feature>
<comment type="similarity">
    <text evidence="2 9">Belongs to the SLC41A transporter family.</text>
</comment>
<evidence type="ECO:0000256" key="3">
    <source>
        <dbReference type="ARBA" id="ARBA00022448"/>
    </source>
</evidence>
<dbReference type="Gene3D" id="1.25.60.10">
    <property type="entry name" value="MgtE N-terminal domain-like"/>
    <property type="match status" value="1"/>
</dbReference>
<comment type="function">
    <text evidence="9">Acts as a magnesium transporter.</text>
</comment>
<dbReference type="Pfam" id="PF03448">
    <property type="entry name" value="MgtE_N"/>
    <property type="match status" value="1"/>
</dbReference>
<dbReference type="PROSITE" id="PS51371">
    <property type="entry name" value="CBS"/>
    <property type="match status" value="2"/>
</dbReference>
<evidence type="ECO:0000256" key="1">
    <source>
        <dbReference type="ARBA" id="ARBA00004141"/>
    </source>
</evidence>
<dbReference type="AlphaFoldDB" id="A0A6L5X4Y1"/>
<dbReference type="SMART" id="SM00116">
    <property type="entry name" value="CBS"/>
    <property type="match status" value="2"/>
</dbReference>
<dbReference type="PANTHER" id="PTHR43773">
    <property type="entry name" value="MAGNESIUM TRANSPORTER MGTE"/>
    <property type="match status" value="1"/>
</dbReference>
<reference evidence="11 12" key="1">
    <citation type="submission" date="2019-08" db="EMBL/GenBank/DDBJ databases">
        <title>In-depth cultivation of the pig gut microbiome towards novel bacterial diversity and tailored functional studies.</title>
        <authorList>
            <person name="Wylensek D."/>
            <person name="Hitch T.C.A."/>
            <person name="Clavel T."/>
        </authorList>
    </citation>
    <scope>NUCLEOTIDE SEQUENCE [LARGE SCALE GENOMIC DNA]</scope>
    <source>
        <strain evidence="11 12">Oil+RF-744-WCA-WT-11</strain>
    </source>
</reference>
<evidence type="ECO:0000256" key="5">
    <source>
        <dbReference type="ARBA" id="ARBA00022842"/>
    </source>
</evidence>
<keyword evidence="8" id="KW-0129">CBS domain</keyword>
<gene>
    <name evidence="11" type="primary">mgtE</name>
    <name evidence="11" type="ORF">FYJ35_05580</name>
</gene>
<dbReference type="PANTHER" id="PTHR43773:SF1">
    <property type="entry name" value="MAGNESIUM TRANSPORTER MGTE"/>
    <property type="match status" value="1"/>
</dbReference>
<evidence type="ECO:0000259" key="10">
    <source>
        <dbReference type="PROSITE" id="PS51371"/>
    </source>
</evidence>
<dbReference type="EMBL" id="VULZ01000004">
    <property type="protein sequence ID" value="MSS14517.1"/>
    <property type="molecule type" value="Genomic_DNA"/>
</dbReference>
<dbReference type="CDD" id="cd04606">
    <property type="entry name" value="CBS_pair_Mg_transporter"/>
    <property type="match status" value="1"/>
</dbReference>
<dbReference type="InterPro" id="IPR006669">
    <property type="entry name" value="MgtE_transporter"/>
</dbReference>
<dbReference type="SUPFAM" id="SSF161093">
    <property type="entry name" value="MgtE membrane domain-like"/>
    <property type="match status" value="1"/>
</dbReference>
<dbReference type="Gene3D" id="1.10.357.20">
    <property type="entry name" value="SLC41 divalent cation transporters, integral membrane domain"/>
    <property type="match status" value="1"/>
</dbReference>
<feature type="domain" description="CBS" evidence="10">
    <location>
        <begin position="136"/>
        <end position="199"/>
    </location>
</feature>
<keyword evidence="7 9" id="KW-0472">Membrane</keyword>
<sequence length="451" mass="50353">MTIEERVERIKTLLAKHDIAGLKEIFTHMEPVDIAEILSAFPDEKRIVLFRILPKDEAADTFSEMEPEEQQKFLDNFTDQEVKDVLAEMYTDDAVDMLEEMPANVVRRVLSKVRPEDRKDINALLKYPEDSAGAVMTTEYVRLRPNMTVMEAIRWIRANGEDSEDLYTCYVTDTAQKLLGVVTVREMLLCKRNAEIIDIMTRDVISVHTTEDRENAAKLFDRYDFTTLPVLDAENRLVGIITVDDAIDVLTEEATEDFQKMAGTTPEDAPYLKTPVIRMVGHRIIWLIVLMMADMVSGGILGKFEDTLTAIPILITFIPMLTDTGGNAGAQSSTLVIRSLALHEISVKDALKVIWKELRVALICGLILGALNYIRILIQYPGHELIGLTVAIAMLCTVVMAKVIGGVLPLIATKLHLDPAMMASPLITTIVDSCSLLIFLSISRALLHIPG</sequence>
<feature type="transmembrane region" description="Helical" evidence="9">
    <location>
        <begin position="423"/>
        <end position="447"/>
    </location>
</feature>
<comment type="caution">
    <text evidence="9">Lacks conserved residue(s) required for the propagation of feature annotation.</text>
</comment>
<dbReference type="InterPro" id="IPR046342">
    <property type="entry name" value="CBS_dom_sf"/>
</dbReference>
<keyword evidence="9" id="KW-0479">Metal-binding</keyword>
<keyword evidence="12" id="KW-1185">Reference proteome</keyword>
<keyword evidence="3 9" id="KW-0813">Transport</keyword>
<comment type="subcellular location">
    <subcellularLocation>
        <location evidence="9">Cell membrane</location>
        <topology evidence="9">Multi-pass membrane protein</topology>
    </subcellularLocation>
    <subcellularLocation>
        <location evidence="1">Membrane</location>
        <topology evidence="1">Multi-pass membrane protein</topology>
    </subcellularLocation>
</comment>
<dbReference type="Proteomes" id="UP000481852">
    <property type="component" value="Unassembled WGS sequence"/>
</dbReference>
<evidence type="ECO:0000256" key="7">
    <source>
        <dbReference type="ARBA" id="ARBA00023136"/>
    </source>
</evidence>
<keyword evidence="6 9" id="KW-1133">Transmembrane helix</keyword>
<feature type="domain" description="CBS" evidence="10">
    <location>
        <begin position="200"/>
        <end position="256"/>
    </location>
</feature>
<dbReference type="Gene3D" id="3.10.580.10">
    <property type="entry name" value="CBS-domain"/>
    <property type="match status" value="1"/>
</dbReference>
<dbReference type="InterPro" id="IPR038076">
    <property type="entry name" value="MgtE_N_sf"/>
</dbReference>
<dbReference type="SUPFAM" id="SSF54631">
    <property type="entry name" value="CBS-domain pair"/>
    <property type="match status" value="1"/>
</dbReference>
<keyword evidence="5 9" id="KW-0460">Magnesium</keyword>
<evidence type="ECO:0000256" key="6">
    <source>
        <dbReference type="ARBA" id="ARBA00022989"/>
    </source>
</evidence>
<dbReference type="InterPro" id="IPR006667">
    <property type="entry name" value="SLC41_membr_dom"/>
</dbReference>
<comment type="subunit">
    <text evidence="9">Homodimer.</text>
</comment>